<dbReference type="Proteomes" id="UP000247498">
    <property type="component" value="Unassembled WGS sequence"/>
</dbReference>
<dbReference type="InParanoid" id="A0A2V0PK51"/>
<evidence type="ECO:0000256" key="2">
    <source>
        <dbReference type="SAM" id="MobiDB-lite"/>
    </source>
</evidence>
<evidence type="ECO:0000256" key="1">
    <source>
        <dbReference type="SAM" id="Coils"/>
    </source>
</evidence>
<proteinExistence type="predicted"/>
<feature type="compositionally biased region" description="Gly residues" evidence="2">
    <location>
        <begin position="79"/>
        <end position="92"/>
    </location>
</feature>
<protein>
    <submittedName>
        <fullName evidence="3">Uncharacterized protein</fullName>
    </submittedName>
</protein>
<accession>A0A2V0PK51</accession>
<sequence length="384" mass="41010">MRTSALHKLQALCADRAAQVAALESANQGLRVRWATMRLAERVLAEVQQHHSAMSDDASELQLVRLQTILVCPDRGSTGSTGGSTGSTGGGSTSTAWAPSASVGGLADGVGSSGSAADDAGSGDLLAAIPHLALGQALLRLEGVTREEVEAAKAMPLRELKARWTELVAEGRPFLDHEHTDPAAAAALSSVGARMGRLLALACLWNLDAVFLKFMSTRTDGDEAALADRASAVWVDRETAEDADMDLWERGVRAARLTREQSQIIVAASDMFESRLATLREERARLSQELALYTAEVAAAPHGSDEAHLSISALLEDIEASTRNESAAFILVAQMMRVVMTPRQYASLWCRFYPWPIHQLACVGIVRRALKSDPSLFAASVADP</sequence>
<organism evidence="3 4">
    <name type="scientific">Raphidocelis subcapitata</name>
    <dbReference type="NCBI Taxonomy" id="307507"/>
    <lineage>
        <taxon>Eukaryota</taxon>
        <taxon>Viridiplantae</taxon>
        <taxon>Chlorophyta</taxon>
        <taxon>core chlorophytes</taxon>
        <taxon>Chlorophyceae</taxon>
        <taxon>CS clade</taxon>
        <taxon>Sphaeropleales</taxon>
        <taxon>Selenastraceae</taxon>
        <taxon>Raphidocelis</taxon>
    </lineage>
</organism>
<evidence type="ECO:0000313" key="3">
    <source>
        <dbReference type="EMBL" id="GBF97415.1"/>
    </source>
</evidence>
<dbReference type="AlphaFoldDB" id="A0A2V0PK51"/>
<dbReference type="EMBL" id="BDRX01000099">
    <property type="protein sequence ID" value="GBF97415.1"/>
    <property type="molecule type" value="Genomic_DNA"/>
</dbReference>
<gene>
    <name evidence="3" type="ORF">Rsub_09581</name>
</gene>
<feature type="region of interest" description="Disordered" evidence="2">
    <location>
        <begin position="75"/>
        <end position="97"/>
    </location>
</feature>
<keyword evidence="4" id="KW-1185">Reference proteome</keyword>
<feature type="coiled-coil region" evidence="1">
    <location>
        <begin position="269"/>
        <end position="296"/>
    </location>
</feature>
<evidence type="ECO:0000313" key="4">
    <source>
        <dbReference type="Proteomes" id="UP000247498"/>
    </source>
</evidence>
<comment type="caution">
    <text evidence="3">The sequence shown here is derived from an EMBL/GenBank/DDBJ whole genome shotgun (WGS) entry which is preliminary data.</text>
</comment>
<reference evidence="3 4" key="1">
    <citation type="journal article" date="2018" name="Sci. Rep.">
        <title>Raphidocelis subcapitata (=Pseudokirchneriella subcapitata) provides an insight into genome evolution and environmental adaptations in the Sphaeropleales.</title>
        <authorList>
            <person name="Suzuki S."/>
            <person name="Yamaguchi H."/>
            <person name="Nakajima N."/>
            <person name="Kawachi M."/>
        </authorList>
    </citation>
    <scope>NUCLEOTIDE SEQUENCE [LARGE SCALE GENOMIC DNA]</scope>
    <source>
        <strain evidence="3 4">NIES-35</strain>
    </source>
</reference>
<keyword evidence="1" id="KW-0175">Coiled coil</keyword>
<name>A0A2V0PK51_9CHLO</name>